<name>A0A2P7B7K0_9HYPH</name>
<evidence type="ECO:0000256" key="3">
    <source>
        <dbReference type="ARBA" id="ARBA00023097"/>
    </source>
</evidence>
<dbReference type="SUPFAM" id="SSF53720">
    <property type="entry name" value="ALDH-like"/>
    <property type="match status" value="2"/>
</dbReference>
<comment type="caution">
    <text evidence="8">The sequence shown here is derived from an EMBL/GenBank/DDBJ whole genome shotgun (WGS) entry which is preliminary data.</text>
</comment>
<evidence type="ECO:0000256" key="4">
    <source>
        <dbReference type="PIRNR" id="PIRNR036490"/>
    </source>
</evidence>
<dbReference type="PIRSF" id="PIRSF036490">
    <property type="entry name" value="Aldedh_dupl"/>
    <property type="match status" value="1"/>
</dbReference>
<dbReference type="EMBL" id="PGGM01000009">
    <property type="protein sequence ID" value="PSH62418.1"/>
    <property type="molecule type" value="Genomic_DNA"/>
</dbReference>
<keyword evidence="3" id="KW-0558">Oxidation</keyword>
<evidence type="ECO:0000256" key="6">
    <source>
        <dbReference type="RuleBase" id="RU003345"/>
    </source>
</evidence>
<sequence>MTVADYFDEMSYGPAPEADIEARTWLARHASGFGHFINGTFVPSASGRSFDTFEPATGNLLARLASGDKADVDNAVGAARKAQTLWAKLPGHARARHLYALARTIQRHARLIAVVEAIDNGKPIRETRDIDVPLAARHFYHHAGWAQIQETEFADHLPVGVVGQIIPWNFPFLMLAWKVAPALALGNTVVLKPAEFTSLTALLFAELAATAGLPAGVLNIVTGEGETGAHIVEHGDVDKIAFTGSTEVGRIIRERTAGSGKSLTLELGGKSPFIVFDDADIDGAVEGVVDAIWFNQGQVCCAGSRLLVQEGIADLFHKRLKRRMQTLRVGQPLDKCIDMGAIVAPVQLDRIEALVKQGVADGAALHQAKIEMPKGGSFYPPTLLSGVQPTSIVATEEIFGPVAVSMTFRTPEEAIQLANHSRYGLAASVWSETIGLALNVAAKLVAGVVWVNATNLFDASAGFGGKRESGFGREGGREGCYEYLKPKAWLGRKLRALPNLPELKAVSGDFALSTIDRTAKLFIGGKQARPDGNYSRAIVSPKGRKIGEVGEGNRKDIRNAVAAAQSATAWSSATAHNRAQILYYIAENLSGRADEFADRIGTMSGTSAAAAKAEVDASISRLFTYGAWADKFEGVVHTPPLRGVALAMPEPLGVVGVICPPEAPLLGFISLVAPLIATGNRVVAVPSEPYPLAATDLYSILETSDVPAGVVNIVTGSAGELAKTLAAHNDVDALWAFGTTELSTMVEMLSAGNLKRTFVDYGALTDWMDRAAGEGALFLRRAVDVKNIWIPYGE</sequence>
<dbReference type="AlphaFoldDB" id="A0A2P7B7K0"/>
<evidence type="ECO:0000256" key="5">
    <source>
        <dbReference type="PROSITE-ProRule" id="PRU10007"/>
    </source>
</evidence>
<dbReference type="InterPro" id="IPR016161">
    <property type="entry name" value="Ald_DH/histidinol_DH"/>
</dbReference>
<dbReference type="InterPro" id="IPR011408">
    <property type="entry name" value="Aldehyde_DH"/>
</dbReference>
<protein>
    <submittedName>
        <fullName evidence="8">Aldehyde dehydrogenase</fullName>
    </submittedName>
</protein>
<dbReference type="PROSITE" id="PS00687">
    <property type="entry name" value="ALDEHYDE_DEHYDR_GLU"/>
    <property type="match status" value="1"/>
</dbReference>
<feature type="active site" evidence="5">
    <location>
        <position position="266"/>
    </location>
</feature>
<dbReference type="OrthoDB" id="9812625at2"/>
<keyword evidence="9" id="KW-1185">Reference proteome</keyword>
<feature type="domain" description="Aldehyde dehydrogenase" evidence="7">
    <location>
        <begin position="540"/>
        <end position="763"/>
    </location>
</feature>
<dbReference type="Gene3D" id="3.40.309.10">
    <property type="entry name" value="Aldehyde Dehydrogenase, Chain A, domain 2"/>
    <property type="match status" value="1"/>
</dbReference>
<feature type="domain" description="Aldehyde dehydrogenase" evidence="7">
    <location>
        <begin position="41"/>
        <end position="487"/>
    </location>
</feature>
<dbReference type="Pfam" id="PF00171">
    <property type="entry name" value="Aldedh"/>
    <property type="match status" value="2"/>
</dbReference>
<dbReference type="GO" id="GO:0016620">
    <property type="term" value="F:oxidoreductase activity, acting on the aldehyde or oxo group of donors, NAD or NADP as acceptor"/>
    <property type="evidence" value="ECO:0007669"/>
    <property type="project" value="UniProtKB-UniRule"/>
</dbReference>
<evidence type="ECO:0000313" key="8">
    <source>
        <dbReference type="EMBL" id="PSH62418.1"/>
    </source>
</evidence>
<dbReference type="RefSeq" id="WP_106665717.1">
    <property type="nucleotide sequence ID" value="NZ_PGGM01000009.1"/>
</dbReference>
<dbReference type="InterPro" id="IPR016163">
    <property type="entry name" value="Ald_DH_C"/>
</dbReference>
<reference evidence="9" key="1">
    <citation type="submission" date="2017-11" db="EMBL/GenBank/DDBJ databases">
        <authorList>
            <person name="Kuznetsova I."/>
            <person name="Sazanova A."/>
            <person name="Chirak E."/>
            <person name="Safronova V."/>
            <person name="Willems A."/>
        </authorList>
    </citation>
    <scope>NUCLEOTIDE SEQUENCE [LARGE SCALE GENOMIC DNA]</scope>
    <source>
        <strain evidence="9">CCBAU 03422</strain>
    </source>
</reference>
<evidence type="ECO:0000256" key="1">
    <source>
        <dbReference type="ARBA" id="ARBA00009986"/>
    </source>
</evidence>
<evidence type="ECO:0000313" key="9">
    <source>
        <dbReference type="Proteomes" id="UP000241764"/>
    </source>
</evidence>
<dbReference type="Proteomes" id="UP000241764">
    <property type="component" value="Unassembled WGS sequence"/>
</dbReference>
<evidence type="ECO:0000259" key="7">
    <source>
        <dbReference type="Pfam" id="PF00171"/>
    </source>
</evidence>
<gene>
    <name evidence="8" type="ORF">CU103_18890</name>
</gene>
<dbReference type="CDD" id="cd07111">
    <property type="entry name" value="ALDH_F16"/>
    <property type="match status" value="1"/>
</dbReference>
<dbReference type="PANTHER" id="PTHR11699">
    <property type="entry name" value="ALDEHYDE DEHYDROGENASE-RELATED"/>
    <property type="match status" value="1"/>
</dbReference>
<comment type="similarity">
    <text evidence="1 4 6">Belongs to the aldehyde dehydrogenase family.</text>
</comment>
<evidence type="ECO:0000256" key="2">
    <source>
        <dbReference type="ARBA" id="ARBA00023002"/>
    </source>
</evidence>
<proteinExistence type="inferred from homology"/>
<dbReference type="FunFam" id="3.40.309.10:FF:000012">
    <property type="entry name" value="Betaine aldehyde dehydrogenase"/>
    <property type="match status" value="1"/>
</dbReference>
<keyword evidence="2 6" id="KW-0560">Oxidoreductase</keyword>
<dbReference type="InterPro" id="IPR029510">
    <property type="entry name" value="Ald_DH_CS_GLU"/>
</dbReference>
<dbReference type="InterPro" id="IPR015590">
    <property type="entry name" value="Aldehyde_DH_dom"/>
</dbReference>
<accession>A0A2P7B7K0</accession>
<organism evidence="8 9">
    <name type="scientific">Phyllobacterium sophorae</name>
    <dbReference type="NCBI Taxonomy" id="1520277"/>
    <lineage>
        <taxon>Bacteria</taxon>
        <taxon>Pseudomonadati</taxon>
        <taxon>Pseudomonadota</taxon>
        <taxon>Alphaproteobacteria</taxon>
        <taxon>Hyphomicrobiales</taxon>
        <taxon>Phyllobacteriaceae</taxon>
        <taxon>Phyllobacterium</taxon>
    </lineage>
</organism>
<dbReference type="Gene3D" id="3.40.605.10">
    <property type="entry name" value="Aldehyde Dehydrogenase, Chain A, domain 1"/>
    <property type="match status" value="2"/>
</dbReference>
<dbReference type="InterPro" id="IPR016162">
    <property type="entry name" value="Ald_DH_N"/>
</dbReference>
<dbReference type="FunFam" id="3.40.605.10:FF:000007">
    <property type="entry name" value="NAD/NADP-dependent betaine aldehyde dehydrogenase"/>
    <property type="match status" value="1"/>
</dbReference>